<proteinExistence type="predicted"/>
<feature type="transmembrane region" description="Helical" evidence="2">
    <location>
        <begin position="228"/>
        <end position="248"/>
    </location>
</feature>
<dbReference type="Pfam" id="PF04120">
    <property type="entry name" value="Iron_permease"/>
    <property type="match status" value="2"/>
</dbReference>
<dbReference type="OrthoDB" id="2224262at2759"/>
<dbReference type="EMBL" id="MU001635">
    <property type="protein sequence ID" value="KAF2482861.1"/>
    <property type="molecule type" value="Genomic_DNA"/>
</dbReference>
<feature type="transmembrane region" description="Helical" evidence="2">
    <location>
        <begin position="442"/>
        <end position="463"/>
    </location>
</feature>
<gene>
    <name evidence="3" type="ORF">BDY17DRAFT_296354</name>
</gene>
<feature type="transmembrane region" description="Helical" evidence="2">
    <location>
        <begin position="303"/>
        <end position="325"/>
    </location>
</feature>
<evidence type="ECO:0000313" key="3">
    <source>
        <dbReference type="EMBL" id="KAF2482861.1"/>
    </source>
</evidence>
<keyword evidence="2" id="KW-1133">Transmembrane helix</keyword>
<feature type="region of interest" description="Disordered" evidence="1">
    <location>
        <begin position="16"/>
        <end position="38"/>
    </location>
</feature>
<evidence type="ECO:0000256" key="1">
    <source>
        <dbReference type="SAM" id="MobiDB-lite"/>
    </source>
</evidence>
<protein>
    <submittedName>
        <fullName evidence="3">Putative low affinity iron transporter</fullName>
    </submittedName>
</protein>
<dbReference type="GeneID" id="54474447"/>
<feature type="transmembrane region" description="Helical" evidence="2">
    <location>
        <begin position="101"/>
        <end position="118"/>
    </location>
</feature>
<dbReference type="AlphaFoldDB" id="A0A6A6PT58"/>
<feature type="transmembrane region" description="Helical" evidence="2">
    <location>
        <begin position="189"/>
        <end position="216"/>
    </location>
</feature>
<dbReference type="RefSeq" id="XP_033589431.1">
    <property type="nucleotide sequence ID" value="XM_033733445.1"/>
</dbReference>
<dbReference type="Proteomes" id="UP000799767">
    <property type="component" value="Unassembled WGS sequence"/>
</dbReference>
<evidence type="ECO:0000256" key="2">
    <source>
        <dbReference type="SAM" id="Phobius"/>
    </source>
</evidence>
<feature type="transmembrane region" description="Helical" evidence="2">
    <location>
        <begin position="69"/>
        <end position="95"/>
    </location>
</feature>
<feature type="transmembrane region" description="Helical" evidence="2">
    <location>
        <begin position="417"/>
        <end position="436"/>
    </location>
</feature>
<organism evidence="3 4">
    <name type="scientific">Neohortaea acidophila</name>
    <dbReference type="NCBI Taxonomy" id="245834"/>
    <lineage>
        <taxon>Eukaryota</taxon>
        <taxon>Fungi</taxon>
        <taxon>Dikarya</taxon>
        <taxon>Ascomycota</taxon>
        <taxon>Pezizomycotina</taxon>
        <taxon>Dothideomycetes</taxon>
        <taxon>Dothideomycetidae</taxon>
        <taxon>Mycosphaerellales</taxon>
        <taxon>Teratosphaeriaceae</taxon>
        <taxon>Neohortaea</taxon>
    </lineage>
</organism>
<keyword evidence="4" id="KW-1185">Reference proteome</keyword>
<dbReference type="InterPro" id="IPR007251">
    <property type="entry name" value="Iron_permease_Fet4"/>
</dbReference>
<sequence length="525" mass="57695">MSKIIQALSSPGAMRAVRGTAPSNIPKPAPETPSSNGSAKELVATNELDYTPGYVPKKRAAALDRALDAVVHASGSTTAFIVIQAVLVAWAFLGIPFHGHQLWPIFISDAQAIFSYIFDSFLMRQQMNGFTESLTVAAELRSRSETNGRMLAGVLLSLDDDDIGMVRAVAHNAVEIDLRLPVENAFTKVIGWMAMALGHIAFTAVYWATIIIWIAFGPSNGWSNEWQLYINSATSALMVFIFSFLAILRERHADYVRSCVDALYKVDGLLELHLRRLTDDNLENEEFIIPGPKVSPIQRAINYYADVVGTLVGIAILIAVLVVWIAIGPALHFDSNWWLFIGTYAGLIGLNDGFVLRNVQARLQDHEAPQYEALEAADEALCERLGLPSTRVVARAGKQSISFRISQRMNRFCAHELTVIAGVLLIFGLLIGSSVMRWSETGQLLCNIPPSIIESFFMIILITGHNSADAQKRVDLENAFQRRLRILAFVDAASEIVGDRVKKTGPSVVGKKAMGRIELSVNEVE</sequence>
<reference evidence="3" key="1">
    <citation type="journal article" date="2020" name="Stud. Mycol.">
        <title>101 Dothideomycetes genomes: a test case for predicting lifestyles and emergence of pathogens.</title>
        <authorList>
            <person name="Haridas S."/>
            <person name="Albert R."/>
            <person name="Binder M."/>
            <person name="Bloem J."/>
            <person name="Labutti K."/>
            <person name="Salamov A."/>
            <person name="Andreopoulos B."/>
            <person name="Baker S."/>
            <person name="Barry K."/>
            <person name="Bills G."/>
            <person name="Bluhm B."/>
            <person name="Cannon C."/>
            <person name="Castanera R."/>
            <person name="Culley D."/>
            <person name="Daum C."/>
            <person name="Ezra D."/>
            <person name="Gonzalez J."/>
            <person name="Henrissat B."/>
            <person name="Kuo A."/>
            <person name="Liang C."/>
            <person name="Lipzen A."/>
            <person name="Lutzoni F."/>
            <person name="Magnuson J."/>
            <person name="Mondo S."/>
            <person name="Nolan M."/>
            <person name="Ohm R."/>
            <person name="Pangilinan J."/>
            <person name="Park H.-J."/>
            <person name="Ramirez L."/>
            <person name="Alfaro M."/>
            <person name="Sun H."/>
            <person name="Tritt A."/>
            <person name="Yoshinaga Y."/>
            <person name="Zwiers L.-H."/>
            <person name="Turgeon B."/>
            <person name="Goodwin S."/>
            <person name="Spatafora J."/>
            <person name="Crous P."/>
            <person name="Grigoriev I."/>
        </authorList>
    </citation>
    <scope>NUCLEOTIDE SEQUENCE</scope>
    <source>
        <strain evidence="3">CBS 113389</strain>
    </source>
</reference>
<name>A0A6A6PT58_9PEZI</name>
<keyword evidence="2" id="KW-0812">Transmembrane</keyword>
<dbReference type="GO" id="GO:0055085">
    <property type="term" value="P:transmembrane transport"/>
    <property type="evidence" value="ECO:0007669"/>
    <property type="project" value="InterPro"/>
</dbReference>
<evidence type="ECO:0000313" key="4">
    <source>
        <dbReference type="Proteomes" id="UP000799767"/>
    </source>
</evidence>
<feature type="transmembrane region" description="Helical" evidence="2">
    <location>
        <begin position="337"/>
        <end position="356"/>
    </location>
</feature>
<accession>A0A6A6PT58</accession>
<keyword evidence="2" id="KW-0472">Membrane</keyword>